<dbReference type="SUPFAM" id="SSF51430">
    <property type="entry name" value="NAD(P)-linked oxidoreductase"/>
    <property type="match status" value="1"/>
</dbReference>
<dbReference type="GO" id="GO:0016491">
    <property type="term" value="F:oxidoreductase activity"/>
    <property type="evidence" value="ECO:0007669"/>
    <property type="project" value="UniProtKB-KW"/>
</dbReference>
<dbReference type="EMBL" id="HG937692">
    <property type="protein sequence ID" value="CDP36276.1"/>
    <property type="molecule type" value="Genomic_DNA"/>
</dbReference>
<dbReference type="PhylomeDB" id="A0A060TAR8"/>
<dbReference type="Gene3D" id="3.20.20.100">
    <property type="entry name" value="NADP-dependent oxidoreductase domain"/>
    <property type="match status" value="1"/>
</dbReference>
<organism evidence="3">
    <name type="scientific">Blastobotrys adeninivorans</name>
    <name type="common">Yeast</name>
    <name type="synonym">Arxula adeninivorans</name>
    <dbReference type="NCBI Taxonomy" id="409370"/>
    <lineage>
        <taxon>Eukaryota</taxon>
        <taxon>Fungi</taxon>
        <taxon>Dikarya</taxon>
        <taxon>Ascomycota</taxon>
        <taxon>Saccharomycotina</taxon>
        <taxon>Dipodascomycetes</taxon>
        <taxon>Dipodascales</taxon>
        <taxon>Trichomonascaceae</taxon>
        <taxon>Blastobotrys</taxon>
    </lineage>
</organism>
<dbReference type="Pfam" id="PF00248">
    <property type="entry name" value="Aldo_ket_red"/>
    <property type="match status" value="1"/>
</dbReference>
<dbReference type="InterPro" id="IPR023210">
    <property type="entry name" value="NADP_OxRdtase_dom"/>
</dbReference>
<dbReference type="AlphaFoldDB" id="A0A060TAR8"/>
<feature type="domain" description="NADP-dependent oxidoreductase" evidence="2">
    <location>
        <begin position="15"/>
        <end position="328"/>
    </location>
</feature>
<dbReference type="GO" id="GO:0005829">
    <property type="term" value="C:cytosol"/>
    <property type="evidence" value="ECO:0007669"/>
    <property type="project" value="UniProtKB-ARBA"/>
</dbReference>
<evidence type="ECO:0000259" key="2">
    <source>
        <dbReference type="Pfam" id="PF00248"/>
    </source>
</evidence>
<dbReference type="FunFam" id="3.20.20.100:FF:000004">
    <property type="entry name" value="Oxidoreductase, aldo/keto reductase"/>
    <property type="match status" value="1"/>
</dbReference>
<gene>
    <name evidence="3" type="ORF">GNLVRS02_ARAD1B09262g</name>
</gene>
<evidence type="ECO:0000256" key="1">
    <source>
        <dbReference type="ARBA" id="ARBA00023002"/>
    </source>
</evidence>
<evidence type="ECO:0000313" key="3">
    <source>
        <dbReference type="EMBL" id="CDP36276.1"/>
    </source>
</evidence>
<dbReference type="InterPro" id="IPR036812">
    <property type="entry name" value="NAD(P)_OxRdtase_dom_sf"/>
</dbReference>
<keyword evidence="1" id="KW-0560">Oxidoreductase</keyword>
<reference evidence="3" key="1">
    <citation type="submission" date="2014-02" db="EMBL/GenBank/DDBJ databases">
        <authorList>
            <person name="Genoscope - CEA"/>
        </authorList>
    </citation>
    <scope>NUCLEOTIDE SEQUENCE</scope>
    <source>
        <strain evidence="3">LS3</strain>
    </source>
</reference>
<dbReference type="CDD" id="cd19079">
    <property type="entry name" value="AKR_EcYajO-like"/>
    <property type="match status" value="1"/>
</dbReference>
<sequence length="338" mass="38428">MEFTNLGKSGLKVSKIILGGMSIGSKSWREWVIEDEKEVFKILKHAYDNGIRTWDTANMYSNGESERLIGKFLKEYNIPRSSVVILSKGFFPTDDDERLINDKFKYTNRHGLSRKHLFDAVEASVQRLGTYIDVYQIHRLDPETPKEEIMEALHDIVKSGKVRYIGASSMRATEFAQLQFISEKHGWTKFISMQNYHNLIYREEEREMIPFCKETGVGLIPWSPIARGVLARPSAQRTASDRVKSDEFLYSNNNGMDIGTTDAGKTIVDRVEEVAKKRGTSMAIVAIAWSLSKGMVPIVGFSGTHRIDDAIKAVQFKLTEQESAYLEEPYQPLPIQGM</sequence>
<reference evidence="3" key="2">
    <citation type="submission" date="2014-06" db="EMBL/GenBank/DDBJ databases">
        <title>The complete genome of Blastobotrys (Arxula) adeninivorans LS3 - a yeast of biotechnological interest.</title>
        <authorList>
            <person name="Kunze G."/>
            <person name="Gaillardin C."/>
            <person name="Czernicka M."/>
            <person name="Durrens P."/>
            <person name="Martin T."/>
            <person name="Boer E."/>
            <person name="Gabaldon T."/>
            <person name="Cruz J."/>
            <person name="Talla E."/>
            <person name="Marck C."/>
            <person name="Goffeau A."/>
            <person name="Barbe V."/>
            <person name="Baret P."/>
            <person name="Baronian K."/>
            <person name="Beier S."/>
            <person name="Bleykasten C."/>
            <person name="Bode R."/>
            <person name="Casaregola S."/>
            <person name="Despons L."/>
            <person name="Fairhead C."/>
            <person name="Giersberg M."/>
            <person name="Gierski P."/>
            <person name="Hahnel U."/>
            <person name="Hartmann A."/>
            <person name="Jankowska D."/>
            <person name="Jubin C."/>
            <person name="Jung P."/>
            <person name="Lafontaine I."/>
            <person name="Leh-Louis V."/>
            <person name="Lemaire M."/>
            <person name="Marcet-Houben M."/>
            <person name="Mascher M."/>
            <person name="Morel G."/>
            <person name="Richard G.-F."/>
            <person name="Riechen J."/>
            <person name="Sacerdot C."/>
            <person name="Sarkar A."/>
            <person name="Savel G."/>
            <person name="Schacherer J."/>
            <person name="Sherman D."/>
            <person name="Straub M.-L."/>
            <person name="Stein N."/>
            <person name="Thierry A."/>
            <person name="Trautwein-Schult A."/>
            <person name="Westhof E."/>
            <person name="Worch S."/>
            <person name="Dujon B."/>
            <person name="Souciet J.-L."/>
            <person name="Wincker P."/>
            <person name="Scholz U."/>
            <person name="Neuveglise N."/>
        </authorList>
    </citation>
    <scope>NUCLEOTIDE SEQUENCE</scope>
    <source>
        <strain evidence="3">LS3</strain>
    </source>
</reference>
<protein>
    <submittedName>
        <fullName evidence="3">ARAD1B09262p</fullName>
    </submittedName>
</protein>
<proteinExistence type="predicted"/>
<dbReference type="PANTHER" id="PTHR43364:SF15">
    <property type="entry name" value="ARYL-ALCOHOL DEHYDROGENASE AAD16-RELATED"/>
    <property type="match status" value="1"/>
</dbReference>
<dbReference type="InterPro" id="IPR050523">
    <property type="entry name" value="AKR_Detox_Biosynth"/>
</dbReference>
<name>A0A060TAR8_BLAAD</name>
<dbReference type="PANTHER" id="PTHR43364">
    <property type="entry name" value="NADH-SPECIFIC METHYLGLYOXAL REDUCTASE-RELATED"/>
    <property type="match status" value="1"/>
</dbReference>
<accession>A0A060TAR8</accession>